<evidence type="ECO:0000256" key="8">
    <source>
        <dbReference type="SAM" id="MobiDB-lite"/>
    </source>
</evidence>
<reference evidence="10" key="1">
    <citation type="submission" date="2022-07" db="EMBL/GenBank/DDBJ databases">
        <title>Phylogenomic reconstructions and comparative analyses of Kickxellomycotina fungi.</title>
        <authorList>
            <person name="Reynolds N.K."/>
            <person name="Stajich J.E."/>
            <person name="Barry K."/>
            <person name="Grigoriev I.V."/>
            <person name="Crous P."/>
            <person name="Smith M.E."/>
        </authorList>
    </citation>
    <scope>NUCLEOTIDE SEQUENCE</scope>
    <source>
        <strain evidence="10">CBS 109367</strain>
    </source>
</reference>
<name>A0A9W8GLZ7_9FUNG</name>
<keyword evidence="3 7" id="KW-0863">Zinc-finger</keyword>
<keyword evidence="5" id="KW-0805">Transcription regulation</keyword>
<evidence type="ECO:0000256" key="1">
    <source>
        <dbReference type="ARBA" id="ARBA00022723"/>
    </source>
</evidence>
<feature type="compositionally biased region" description="Low complexity" evidence="8">
    <location>
        <begin position="400"/>
        <end position="413"/>
    </location>
</feature>
<keyword evidence="2" id="KW-0677">Repeat</keyword>
<dbReference type="InterPro" id="IPR013087">
    <property type="entry name" value="Znf_C2H2_type"/>
</dbReference>
<dbReference type="GO" id="GO:0000981">
    <property type="term" value="F:DNA-binding transcription factor activity, RNA polymerase II-specific"/>
    <property type="evidence" value="ECO:0007669"/>
    <property type="project" value="TreeGrafter"/>
</dbReference>
<feature type="domain" description="C2H2-type" evidence="9">
    <location>
        <begin position="218"/>
        <end position="247"/>
    </location>
</feature>
<dbReference type="PANTHER" id="PTHR19818:SF139">
    <property type="entry name" value="PAIR-RULE PROTEIN ODD-PAIRED"/>
    <property type="match status" value="1"/>
</dbReference>
<evidence type="ECO:0000256" key="3">
    <source>
        <dbReference type="ARBA" id="ARBA00022771"/>
    </source>
</evidence>
<dbReference type="PANTHER" id="PTHR19818">
    <property type="entry name" value="ZINC FINGER PROTEIN ZIC AND GLI"/>
    <property type="match status" value="1"/>
</dbReference>
<organism evidence="10 11">
    <name type="scientific">Coemansia spiralis</name>
    <dbReference type="NCBI Taxonomy" id="417178"/>
    <lineage>
        <taxon>Eukaryota</taxon>
        <taxon>Fungi</taxon>
        <taxon>Fungi incertae sedis</taxon>
        <taxon>Zoopagomycota</taxon>
        <taxon>Kickxellomycotina</taxon>
        <taxon>Kickxellomycetes</taxon>
        <taxon>Kickxellales</taxon>
        <taxon>Kickxellaceae</taxon>
        <taxon>Coemansia</taxon>
    </lineage>
</organism>
<dbReference type="PROSITE" id="PS50157">
    <property type="entry name" value="ZINC_FINGER_C2H2_2"/>
    <property type="match status" value="2"/>
</dbReference>
<feature type="domain" description="C2H2-type" evidence="9">
    <location>
        <begin position="248"/>
        <end position="277"/>
    </location>
</feature>
<evidence type="ECO:0000256" key="2">
    <source>
        <dbReference type="ARBA" id="ARBA00022737"/>
    </source>
</evidence>
<keyword evidence="6" id="KW-0804">Transcription</keyword>
<dbReference type="InterPro" id="IPR036236">
    <property type="entry name" value="Znf_C2H2_sf"/>
</dbReference>
<dbReference type="Proteomes" id="UP001151516">
    <property type="component" value="Unassembled WGS sequence"/>
</dbReference>
<evidence type="ECO:0000256" key="5">
    <source>
        <dbReference type="ARBA" id="ARBA00023015"/>
    </source>
</evidence>
<dbReference type="GO" id="GO:0008270">
    <property type="term" value="F:zinc ion binding"/>
    <property type="evidence" value="ECO:0007669"/>
    <property type="project" value="UniProtKB-KW"/>
</dbReference>
<gene>
    <name evidence="10" type="primary">NRG1_1</name>
    <name evidence="10" type="ORF">IWW39_003178</name>
</gene>
<feature type="compositionally biased region" description="Low complexity" evidence="8">
    <location>
        <begin position="157"/>
        <end position="171"/>
    </location>
</feature>
<comment type="caution">
    <text evidence="10">The sequence shown here is derived from an EMBL/GenBank/DDBJ whole genome shotgun (WGS) entry which is preliminary data.</text>
</comment>
<feature type="region of interest" description="Disordered" evidence="8">
    <location>
        <begin position="460"/>
        <end position="519"/>
    </location>
</feature>
<keyword evidence="11" id="KW-1185">Reference proteome</keyword>
<feature type="region of interest" description="Disordered" evidence="8">
    <location>
        <begin position="389"/>
        <end position="438"/>
    </location>
</feature>
<accession>A0A9W8GLZ7</accession>
<evidence type="ECO:0000313" key="11">
    <source>
        <dbReference type="Proteomes" id="UP001151516"/>
    </source>
</evidence>
<feature type="region of interest" description="Disordered" evidence="8">
    <location>
        <begin position="119"/>
        <end position="213"/>
    </location>
</feature>
<proteinExistence type="predicted"/>
<dbReference type="PROSITE" id="PS00028">
    <property type="entry name" value="ZINC_FINGER_C2H2_1"/>
    <property type="match status" value="2"/>
</dbReference>
<dbReference type="FunFam" id="3.30.160.60:FF:000032">
    <property type="entry name" value="Krueppel-like factor 4"/>
    <property type="match status" value="1"/>
</dbReference>
<dbReference type="OrthoDB" id="10018191at2759"/>
<dbReference type="GO" id="GO:0045944">
    <property type="term" value="P:positive regulation of transcription by RNA polymerase II"/>
    <property type="evidence" value="ECO:0007669"/>
    <property type="project" value="UniProtKB-ARBA"/>
</dbReference>
<protein>
    <submittedName>
        <fullName evidence="10">Transcriptional repressor</fullName>
    </submittedName>
</protein>
<dbReference type="Pfam" id="PF00096">
    <property type="entry name" value="zf-C2H2"/>
    <property type="match status" value="1"/>
</dbReference>
<evidence type="ECO:0000256" key="7">
    <source>
        <dbReference type="PROSITE-ProRule" id="PRU00042"/>
    </source>
</evidence>
<keyword evidence="4" id="KW-0862">Zinc</keyword>
<feature type="compositionally biased region" description="Low complexity" evidence="8">
    <location>
        <begin position="460"/>
        <end position="473"/>
    </location>
</feature>
<dbReference type="EMBL" id="JANBTX010000083">
    <property type="protein sequence ID" value="KAJ2687097.1"/>
    <property type="molecule type" value="Genomic_DNA"/>
</dbReference>
<dbReference type="Gene3D" id="3.30.160.60">
    <property type="entry name" value="Classic Zinc Finger"/>
    <property type="match status" value="2"/>
</dbReference>
<sequence length="519" mass="57003">MTLPASSNRHERIIRQQPLGLYSSFAQSLNSGMDTQNILAIPHHPPLPRAVSGVFQSVEHPYAISQAPKHSPMAHELSAGQQHYHHRQQQLMMADRRYSRTPSTSSSSSQSTIINAISGSANRPSTDFGDKDLSAAPPRSNIFGVDRHHHMPAGMPRRGSVASVASSNGSNEDMLAGETRADSLKRTRRESIGSSDSMHSIENMHGGGGGGGSSERKYTCDWNGCGQAFDRIEHLNRHKRRHTGEKPYRCLSSKCTKLFSRFDNMMQHVGIHSVEGLKTEIPNIKNLSCRGNGRGRARRTSYRGSQDPHEKFRRHVEGALGYSLARCCILPTENPDFSNLTLRPLLNVDAPTGSVPATIDEDAPLSSSFGSQTELQPLVKRPRYDSVVDGMDKQPSLVGSAASRTSESSASMSPPNYRYLPPQQLPQQKFPGGDSESTLMRSGHIHYRVPQTPVHYASVSSGGQYYGSQQNQGIPRRPTYPYIPVQQASASPMHRSSLSGLSSAIRTSNVRSQPGYRRD</sequence>
<feature type="compositionally biased region" description="Basic and acidic residues" evidence="8">
    <location>
        <begin position="179"/>
        <end position="191"/>
    </location>
</feature>
<evidence type="ECO:0000256" key="4">
    <source>
        <dbReference type="ARBA" id="ARBA00022833"/>
    </source>
</evidence>
<feature type="compositionally biased region" description="Polar residues" evidence="8">
    <location>
        <begin position="486"/>
        <end position="512"/>
    </location>
</feature>
<evidence type="ECO:0000313" key="10">
    <source>
        <dbReference type="EMBL" id="KAJ2687097.1"/>
    </source>
</evidence>
<dbReference type="GO" id="GO:0000978">
    <property type="term" value="F:RNA polymerase II cis-regulatory region sequence-specific DNA binding"/>
    <property type="evidence" value="ECO:0007669"/>
    <property type="project" value="TreeGrafter"/>
</dbReference>
<dbReference type="SMART" id="SM00355">
    <property type="entry name" value="ZnF_C2H2"/>
    <property type="match status" value="2"/>
</dbReference>
<keyword evidence="1" id="KW-0479">Metal-binding</keyword>
<evidence type="ECO:0000259" key="9">
    <source>
        <dbReference type="PROSITE" id="PS50157"/>
    </source>
</evidence>
<evidence type="ECO:0000256" key="6">
    <source>
        <dbReference type="ARBA" id="ARBA00023163"/>
    </source>
</evidence>
<dbReference type="SUPFAM" id="SSF57667">
    <property type="entry name" value="beta-beta-alpha zinc fingers"/>
    <property type="match status" value="1"/>
</dbReference>
<dbReference type="InterPro" id="IPR050329">
    <property type="entry name" value="GLI_C2H2-zinc-finger"/>
</dbReference>
<feature type="region of interest" description="Disordered" evidence="8">
    <location>
        <begin position="290"/>
        <end position="310"/>
    </location>
</feature>
<dbReference type="AlphaFoldDB" id="A0A9W8GLZ7"/>
<dbReference type="GO" id="GO:0005634">
    <property type="term" value="C:nucleus"/>
    <property type="evidence" value="ECO:0007669"/>
    <property type="project" value="UniProtKB-ARBA"/>
</dbReference>